<dbReference type="EMBL" id="JACIJG010000009">
    <property type="protein sequence ID" value="MBB5702854.1"/>
    <property type="molecule type" value="Genomic_DNA"/>
</dbReference>
<evidence type="ECO:0000256" key="3">
    <source>
        <dbReference type="ARBA" id="ARBA00023002"/>
    </source>
</evidence>
<dbReference type="GO" id="GO:0050577">
    <property type="term" value="F:GDP-L-fucose synthase activity"/>
    <property type="evidence" value="ECO:0007669"/>
    <property type="project" value="UniProtKB-UniRule"/>
</dbReference>
<feature type="active site" description="Proton donor/acceptor" evidence="5">
    <location>
        <position position="149"/>
    </location>
</feature>
<dbReference type="Pfam" id="PF01370">
    <property type="entry name" value="Epimerase"/>
    <property type="match status" value="1"/>
</dbReference>
<name>A0A7W9ELZ1_9HYPH</name>
<sequence length="326" mass="35588">MTSTAETGPERIYSLEGKKVFIAGHGGMVGSAILRRLRRENCDIITAARSALDLTRQGPTENFITGRKPDVIIVAAARVGGILANAQSPADFLYDNLAIGMNIIHAAHQAGVERLLWLGSSCIYPRDAAQPLAEQSLLTGPLEATNEAYAIAKIAGLKYAEACARQHGDRFITAMPTNLYGPNDNFDPDTSHVLPALMRRIHEAKTGGADKVTLWGSGTPLREFLHVDDLADACLHLLQFHDGIEPVNIGSGEEIPIRELALTIARIVGYEGRFEHDLDKPDGTPRKLLDTSRMRALGWRPRIALEDGLRAVYRDWLERTADPVAA</sequence>
<evidence type="ECO:0000256" key="1">
    <source>
        <dbReference type="ARBA" id="ARBA00005959"/>
    </source>
</evidence>
<feature type="binding site" evidence="5">
    <location>
        <position position="282"/>
    </location>
    <ligand>
        <name>substrate</name>
    </ligand>
</feature>
<evidence type="ECO:0000256" key="2">
    <source>
        <dbReference type="ARBA" id="ARBA00022857"/>
    </source>
</evidence>
<feature type="binding site" evidence="5">
    <location>
        <position position="222"/>
    </location>
    <ligand>
        <name>substrate</name>
    </ligand>
</feature>
<gene>
    <name evidence="5" type="primary">fcl</name>
    <name evidence="7" type="ORF">FHS76_002743</name>
</gene>
<dbReference type="GO" id="GO:0070401">
    <property type="term" value="F:NADP+ binding"/>
    <property type="evidence" value="ECO:0007669"/>
    <property type="project" value="UniProtKB-UniRule"/>
</dbReference>
<dbReference type="AlphaFoldDB" id="A0A7W9ELZ1"/>
<protein>
    <recommendedName>
        <fullName evidence="5">GDP-L-fucose synthase</fullName>
        <ecNumber evidence="5">1.1.1.271</ecNumber>
    </recommendedName>
    <alternativeName>
        <fullName evidence="5">GDP-4-keto-6-deoxy-D-mannose-3,5-epimerase-4-reductase</fullName>
    </alternativeName>
</protein>
<dbReference type="Proteomes" id="UP000555546">
    <property type="component" value="Unassembled WGS sequence"/>
</dbReference>
<keyword evidence="4 5" id="KW-0413">Isomerase</keyword>
<feature type="binding site" evidence="5">
    <location>
        <position position="192"/>
    </location>
    <ligand>
        <name>NADP(+)</name>
        <dbReference type="ChEBI" id="CHEBI:58349"/>
    </ligand>
</feature>
<dbReference type="PANTHER" id="PTHR43238">
    <property type="entry name" value="GDP-L-FUCOSE SYNTHASE"/>
    <property type="match status" value="1"/>
</dbReference>
<dbReference type="EC" id="1.1.1.271" evidence="5"/>
<dbReference type="Gene3D" id="3.40.50.720">
    <property type="entry name" value="NAD(P)-binding Rossmann-like Domain"/>
    <property type="match status" value="1"/>
</dbReference>
<dbReference type="RefSeq" id="WP_183653383.1">
    <property type="nucleotide sequence ID" value="NZ_JACIJG010000009.1"/>
</dbReference>
<evidence type="ECO:0000259" key="6">
    <source>
        <dbReference type="Pfam" id="PF01370"/>
    </source>
</evidence>
<feature type="domain" description="NAD-dependent epimerase/dehydratase" evidence="6">
    <location>
        <begin position="20"/>
        <end position="250"/>
    </location>
</feature>
<feature type="site" description="Important for catalytic activity" evidence="5">
    <location>
        <position position="120"/>
    </location>
</feature>
<comment type="pathway">
    <text evidence="5">Nucleotide-sugar biosynthesis; GDP-L-fucose biosynthesis via de novo pathway; GDP-L-fucose from GDP-alpha-D-mannose: step 2/2.</text>
</comment>
<feature type="binding site" evidence="5">
    <location>
        <begin position="24"/>
        <end position="30"/>
    </location>
    <ligand>
        <name>NADP(+)</name>
        <dbReference type="ChEBI" id="CHEBI:58349"/>
    </ligand>
</feature>
<dbReference type="CDD" id="cd05239">
    <property type="entry name" value="GDP_FS_SDR_e"/>
    <property type="match status" value="1"/>
</dbReference>
<dbReference type="Gene3D" id="3.90.25.10">
    <property type="entry name" value="UDP-galactose 4-epimerase, domain 1"/>
    <property type="match status" value="1"/>
</dbReference>
<keyword evidence="2 5" id="KW-0521">NADP</keyword>
<comment type="function">
    <text evidence="5">Catalyzes the two-step NADP-dependent conversion of GDP-4-dehydro-6-deoxy-D-mannose to GDP-fucose, involving an epimerase and a reductase reaction.</text>
</comment>
<feature type="binding site" evidence="5">
    <location>
        <begin position="176"/>
        <end position="179"/>
    </location>
    <ligand>
        <name>NADP(+)</name>
        <dbReference type="ChEBI" id="CHEBI:58349"/>
    </ligand>
</feature>
<keyword evidence="3 5" id="KW-0560">Oxidoreductase</keyword>
<feature type="binding site" evidence="5">
    <location>
        <position position="215"/>
    </location>
    <ligand>
        <name>substrate</name>
    </ligand>
</feature>
<dbReference type="SUPFAM" id="SSF51735">
    <property type="entry name" value="NAD(P)-binding Rossmann-fold domains"/>
    <property type="match status" value="1"/>
</dbReference>
<evidence type="ECO:0000313" key="7">
    <source>
        <dbReference type="EMBL" id="MBB5702854.1"/>
    </source>
</evidence>
<reference evidence="7 8" key="1">
    <citation type="submission" date="2020-08" db="EMBL/GenBank/DDBJ databases">
        <title>Genomic Encyclopedia of Type Strains, Phase IV (KMG-IV): sequencing the most valuable type-strain genomes for metagenomic binning, comparative biology and taxonomic classification.</title>
        <authorList>
            <person name="Goeker M."/>
        </authorList>
    </citation>
    <scope>NUCLEOTIDE SEQUENCE [LARGE SCALE GENOMIC DNA]</scope>
    <source>
        <strain evidence="7 8">DSM 26944</strain>
    </source>
</reference>
<dbReference type="PANTHER" id="PTHR43238:SF1">
    <property type="entry name" value="GDP-L-FUCOSE SYNTHASE"/>
    <property type="match status" value="1"/>
</dbReference>
<dbReference type="GO" id="GO:0016853">
    <property type="term" value="F:isomerase activity"/>
    <property type="evidence" value="ECO:0007669"/>
    <property type="project" value="UniProtKB-KW"/>
</dbReference>
<dbReference type="InterPro" id="IPR036291">
    <property type="entry name" value="NAD(P)-bd_dom_sf"/>
</dbReference>
<feature type="binding site" evidence="5">
    <location>
        <position position="153"/>
    </location>
    <ligand>
        <name>NADP(+)</name>
        <dbReference type="ChEBI" id="CHEBI:58349"/>
    </ligand>
</feature>
<comment type="catalytic activity">
    <reaction evidence="5">
        <text>GDP-beta-L-fucose + NADP(+) = GDP-4-dehydro-alpha-D-rhamnose + NADPH + H(+)</text>
        <dbReference type="Rhea" id="RHEA:18885"/>
        <dbReference type="ChEBI" id="CHEBI:15378"/>
        <dbReference type="ChEBI" id="CHEBI:57273"/>
        <dbReference type="ChEBI" id="CHEBI:57783"/>
        <dbReference type="ChEBI" id="CHEBI:57964"/>
        <dbReference type="ChEBI" id="CHEBI:58349"/>
        <dbReference type="EC" id="1.1.1.271"/>
    </reaction>
</comment>
<keyword evidence="8" id="KW-1185">Reference proteome</keyword>
<organism evidence="7 8">
    <name type="scientific">Brucella daejeonensis</name>
    <dbReference type="NCBI Taxonomy" id="659015"/>
    <lineage>
        <taxon>Bacteria</taxon>
        <taxon>Pseudomonadati</taxon>
        <taxon>Pseudomonadota</taxon>
        <taxon>Alphaproteobacteria</taxon>
        <taxon>Hyphomicrobiales</taxon>
        <taxon>Brucellaceae</taxon>
        <taxon>Brucella/Ochrobactrum group</taxon>
        <taxon>Brucella</taxon>
    </lineage>
</organism>
<feature type="binding site" evidence="5">
    <location>
        <begin position="118"/>
        <end position="121"/>
    </location>
    <ligand>
        <name>NADP(+)</name>
        <dbReference type="ChEBI" id="CHEBI:58349"/>
    </ligand>
</feature>
<feature type="site" description="Important for catalytic activity" evidence="5">
    <location>
        <position position="122"/>
    </location>
</feature>
<comment type="caution">
    <text evidence="7">The sequence shown here is derived from an EMBL/GenBank/DDBJ whole genome shotgun (WGS) entry which is preliminary data.</text>
</comment>
<evidence type="ECO:0000256" key="5">
    <source>
        <dbReference type="HAMAP-Rule" id="MF_00956"/>
    </source>
</evidence>
<keyword evidence="5" id="KW-0511">Multifunctional enzyme</keyword>
<dbReference type="InterPro" id="IPR001509">
    <property type="entry name" value="Epimerase_deHydtase"/>
</dbReference>
<feature type="binding site" evidence="5">
    <location>
        <position position="200"/>
    </location>
    <ligand>
        <name>substrate</name>
    </ligand>
</feature>
<evidence type="ECO:0000313" key="8">
    <source>
        <dbReference type="Proteomes" id="UP000555546"/>
    </source>
</evidence>
<accession>A0A7W9ELZ1</accession>
<dbReference type="UniPathway" id="UPA00128">
    <property type="reaction ID" value="UER00191"/>
</dbReference>
<dbReference type="HAMAP" id="MF_00956">
    <property type="entry name" value="GDP_fucose_synth"/>
    <property type="match status" value="1"/>
</dbReference>
<comment type="similarity">
    <text evidence="1 5">Belongs to the NAD(P)-dependent epimerase/dehydratase family. Fucose synthase subfamily.</text>
</comment>
<dbReference type="GO" id="GO:0042351">
    <property type="term" value="P:'de novo' GDP-L-fucose biosynthetic process"/>
    <property type="evidence" value="ECO:0007669"/>
    <property type="project" value="UniProtKB-UniRule"/>
</dbReference>
<dbReference type="InterPro" id="IPR028614">
    <property type="entry name" value="GDP_fucose/colitose_synth"/>
</dbReference>
<proteinExistence type="inferred from homology"/>
<evidence type="ECO:0000256" key="4">
    <source>
        <dbReference type="ARBA" id="ARBA00023235"/>
    </source>
</evidence>